<name>A0A7G8Q185_9GAMM</name>
<dbReference type="GO" id="GO:0005737">
    <property type="term" value="C:cytoplasm"/>
    <property type="evidence" value="ECO:0007669"/>
    <property type="project" value="TreeGrafter"/>
</dbReference>
<dbReference type="GO" id="GO:0016491">
    <property type="term" value="F:oxidoreductase activity"/>
    <property type="evidence" value="ECO:0007669"/>
    <property type="project" value="UniProtKB-KW"/>
</dbReference>
<dbReference type="InterPro" id="IPR006076">
    <property type="entry name" value="FAD-dep_OxRdtase"/>
</dbReference>
<gene>
    <name evidence="4" type="ORF">H8F01_15780</name>
</gene>
<evidence type="ECO:0000259" key="3">
    <source>
        <dbReference type="Pfam" id="PF01266"/>
    </source>
</evidence>
<keyword evidence="1" id="KW-0560">Oxidoreductase</keyword>
<protein>
    <submittedName>
        <fullName evidence="4">FAD-dependent oxidoreductase</fullName>
    </submittedName>
</protein>
<evidence type="ECO:0000313" key="4">
    <source>
        <dbReference type="EMBL" id="QNK00543.1"/>
    </source>
</evidence>
<dbReference type="PANTHER" id="PTHR13847">
    <property type="entry name" value="SARCOSINE DEHYDROGENASE-RELATED"/>
    <property type="match status" value="1"/>
</dbReference>
<dbReference type="Gene3D" id="3.50.50.60">
    <property type="entry name" value="FAD/NAD(P)-binding domain"/>
    <property type="match status" value="2"/>
</dbReference>
<dbReference type="AlphaFoldDB" id="A0A7G8Q185"/>
<keyword evidence="2" id="KW-1133">Transmembrane helix</keyword>
<reference evidence="4 5" key="1">
    <citation type="submission" date="2020-08" db="EMBL/GenBank/DDBJ databases">
        <title>Dyella sp. G9 isolated from forest soil.</title>
        <authorList>
            <person name="Fu J."/>
            <person name="Qiu L."/>
        </authorList>
    </citation>
    <scope>NUCLEOTIDE SEQUENCE [LARGE SCALE GENOMIC DNA]</scope>
    <source>
        <strain evidence="4 5">G9</strain>
    </source>
</reference>
<proteinExistence type="predicted"/>
<evidence type="ECO:0000256" key="2">
    <source>
        <dbReference type="SAM" id="Phobius"/>
    </source>
</evidence>
<dbReference type="RefSeq" id="WP_187056016.1">
    <property type="nucleotide sequence ID" value="NZ_CP060412.1"/>
</dbReference>
<dbReference type="SUPFAM" id="SSF51905">
    <property type="entry name" value="FAD/NAD(P)-binding domain"/>
    <property type="match status" value="1"/>
</dbReference>
<keyword evidence="2" id="KW-0812">Transmembrane</keyword>
<dbReference type="InterPro" id="IPR036188">
    <property type="entry name" value="FAD/NAD-bd_sf"/>
</dbReference>
<dbReference type="EMBL" id="CP060412">
    <property type="protein sequence ID" value="QNK00543.1"/>
    <property type="molecule type" value="Genomic_DNA"/>
</dbReference>
<dbReference type="Gene3D" id="3.30.9.10">
    <property type="entry name" value="D-Amino Acid Oxidase, subunit A, domain 2"/>
    <property type="match status" value="1"/>
</dbReference>
<dbReference type="PROSITE" id="PS51257">
    <property type="entry name" value="PROKAR_LIPOPROTEIN"/>
    <property type="match status" value="1"/>
</dbReference>
<dbReference type="Proteomes" id="UP000515873">
    <property type="component" value="Chromosome"/>
</dbReference>
<dbReference type="SUPFAM" id="SSF54373">
    <property type="entry name" value="FAD-linked reductases, C-terminal domain"/>
    <property type="match status" value="1"/>
</dbReference>
<feature type="domain" description="FAD dependent oxidoreductase" evidence="3">
    <location>
        <begin position="7"/>
        <end position="398"/>
    </location>
</feature>
<evidence type="ECO:0000256" key="1">
    <source>
        <dbReference type="ARBA" id="ARBA00023002"/>
    </source>
</evidence>
<keyword evidence="5" id="KW-1185">Reference proteome</keyword>
<dbReference type="KEGG" id="dtl:H8F01_15780"/>
<evidence type="ECO:0000313" key="5">
    <source>
        <dbReference type="Proteomes" id="UP000515873"/>
    </source>
</evidence>
<feature type="transmembrane region" description="Helical" evidence="2">
    <location>
        <begin position="7"/>
        <end position="25"/>
    </location>
</feature>
<sequence length="419" mass="45676">MDASRSDVLILGGGVIGLACAYYLLKSGATVRVLEQGTPGCGSSHGNCGTITPSHAAPLAMPGVLGVAMRSMLRADAPLYLNPRFDGPRFRWLLGFARHCNWRDFEHAAQARSAMLQRSRGLLAALVRDEQFDCEFGEEGELYVYRTERAFHADERHHAQVLDRLGVAVERLRGDEVEAREPALKPGVTGGLFHPGDARLRPDRYAAELAQRVLAMGGTIESGARIDQFGTQGDRIAHVRTTRGVFHGDRVVMALGAWSPLLARQLDLRLPMQPGKGYSITYSRPALAPRHALVLREPAVCVTTWESGFRLGSTMEFSGYAEGLNRTRLDALRRGAAQGLHVPEGPELKEEWWGWRPMSEDEVPIIGPSSRWSNLMLATAHGMLGVSMSAATGELVASMLRGGTTVLDPTPYAPSRFGV</sequence>
<dbReference type="Pfam" id="PF01266">
    <property type="entry name" value="DAO"/>
    <property type="match status" value="1"/>
</dbReference>
<keyword evidence="2" id="KW-0472">Membrane</keyword>
<accession>A0A7G8Q185</accession>
<organism evidence="4 5">
    <name type="scientific">Dyella telluris</name>
    <dbReference type="NCBI Taxonomy" id="2763498"/>
    <lineage>
        <taxon>Bacteria</taxon>
        <taxon>Pseudomonadati</taxon>
        <taxon>Pseudomonadota</taxon>
        <taxon>Gammaproteobacteria</taxon>
        <taxon>Lysobacterales</taxon>
        <taxon>Rhodanobacteraceae</taxon>
        <taxon>Dyella</taxon>
    </lineage>
</organism>
<dbReference type="PANTHER" id="PTHR13847:SF289">
    <property type="entry name" value="GLYCINE OXIDASE"/>
    <property type="match status" value="1"/>
</dbReference>